<protein>
    <submittedName>
        <fullName evidence="2">Clathrin coat assembly protein</fullName>
    </submittedName>
</protein>
<dbReference type="Proteomes" id="UP001217963">
    <property type="component" value="Chromosome II"/>
</dbReference>
<proteinExistence type="predicted"/>
<dbReference type="Pfam" id="PF00928">
    <property type="entry name" value="Adap_comp_sub"/>
    <property type="match status" value="1"/>
</dbReference>
<evidence type="ECO:0000259" key="1">
    <source>
        <dbReference type="Pfam" id="PF00928"/>
    </source>
</evidence>
<gene>
    <name evidence="2" type="ORF">PFJ87_02g00680</name>
</gene>
<organism evidence="2 3">
    <name type="scientific">Encephalitozoon hellem</name>
    <name type="common">Microsporidian parasite</name>
    <dbReference type="NCBI Taxonomy" id="27973"/>
    <lineage>
        <taxon>Eukaryota</taxon>
        <taxon>Fungi</taxon>
        <taxon>Fungi incertae sedis</taxon>
        <taxon>Microsporidia</taxon>
        <taxon>Unikaryonidae</taxon>
        <taxon>Encephalitozoon</taxon>
    </lineage>
</organism>
<dbReference type="InterPro" id="IPR028565">
    <property type="entry name" value="MHD"/>
</dbReference>
<evidence type="ECO:0000313" key="2">
    <source>
        <dbReference type="EMBL" id="WEL38030.1"/>
    </source>
</evidence>
<name>A0ABY8CGN1_ENCHE</name>
<keyword evidence="3" id="KW-1185">Reference proteome</keyword>
<dbReference type="SUPFAM" id="SSF49447">
    <property type="entry name" value="Second domain of Mu2 adaptin subunit (ap50) of ap2 adaptor"/>
    <property type="match status" value="1"/>
</dbReference>
<feature type="domain" description="MHD" evidence="1">
    <location>
        <begin position="117"/>
        <end position="336"/>
    </location>
</feature>
<sequence>MIEEIFIVGEGERVLYGDPSRYVKGMKYPVDETRGARMLQTAINDVKICVLYSLISDFSMMEYIGRLRRKLEAKLGRICEKSVLENYFTLLRIVNGQESVVVFDAKKRLIPPIVSSNMYLDVSEDMNVIVDGEDVILNRTDGRCYLNGVFGEERRVKFDICGAKSSVITYKSAGEGSEGLEGIRVNVRVHRSKTEAVRYSCSNLERPFLMISKADGGYVLSCQSATKFDWLEVCFPIPKKASKVVRSHSSGKSVYDEKNDLLRWTFMKEVVRKEKISYRVEMFEDCSDLRPISISFCIKEWKDAKVKIERAECVGDPGVCFWIRYGVSSGRYEIRM</sequence>
<accession>A0ABY8CGN1</accession>
<evidence type="ECO:0000313" key="3">
    <source>
        <dbReference type="Proteomes" id="UP001217963"/>
    </source>
</evidence>
<dbReference type="InterPro" id="IPR036168">
    <property type="entry name" value="AP2_Mu_C_sf"/>
</dbReference>
<reference evidence="2 3" key="1">
    <citation type="submission" date="2023-02" db="EMBL/GenBank/DDBJ databases">
        <title>Encephalitozoon hellem ATCC 50451 complete genome.</title>
        <authorList>
            <person name="Mascarenhas dos Santos A.C."/>
            <person name="Julian A.T."/>
            <person name="Pombert J.-F."/>
        </authorList>
    </citation>
    <scope>NUCLEOTIDE SEQUENCE [LARGE SCALE GENOMIC DNA]</scope>
    <source>
        <strain evidence="2 3">ATCC 50451</strain>
    </source>
</reference>
<dbReference type="EMBL" id="CP119063">
    <property type="protein sequence ID" value="WEL38030.1"/>
    <property type="molecule type" value="Genomic_DNA"/>
</dbReference>